<dbReference type="GO" id="GO:0005737">
    <property type="term" value="C:cytoplasm"/>
    <property type="evidence" value="ECO:0007669"/>
    <property type="project" value="UniProtKB-ARBA"/>
</dbReference>
<keyword evidence="7" id="KW-1185">Reference proteome</keyword>
<dbReference type="InterPro" id="IPR048720">
    <property type="entry name" value="PROPPIN"/>
</dbReference>
<reference evidence="6 7" key="1">
    <citation type="submission" date="2014-04" db="EMBL/GenBank/DDBJ databases">
        <authorList>
            <consortium name="DOE Joint Genome Institute"/>
            <person name="Kuo A."/>
            <person name="Tarkka M."/>
            <person name="Buscot F."/>
            <person name="Kohler A."/>
            <person name="Nagy L.G."/>
            <person name="Floudas D."/>
            <person name="Copeland A."/>
            <person name="Barry K.W."/>
            <person name="Cichocki N."/>
            <person name="Veneault-Fourrey C."/>
            <person name="LaButti K."/>
            <person name="Lindquist E.A."/>
            <person name="Lipzen A."/>
            <person name="Lundell T."/>
            <person name="Morin E."/>
            <person name="Murat C."/>
            <person name="Sun H."/>
            <person name="Tunlid A."/>
            <person name="Henrissat B."/>
            <person name="Grigoriev I.V."/>
            <person name="Hibbett D.S."/>
            <person name="Martin F."/>
            <person name="Nordberg H.P."/>
            <person name="Cantor M.N."/>
            <person name="Hua S.X."/>
        </authorList>
    </citation>
    <scope>NUCLEOTIDE SEQUENCE [LARGE SCALE GENOMIC DNA]</scope>
    <source>
        <strain evidence="6 7">F 1598</strain>
    </source>
</reference>
<evidence type="ECO:0000256" key="1">
    <source>
        <dbReference type="ARBA" id="ARBA00022574"/>
    </source>
</evidence>
<dbReference type="InParanoid" id="A0A0C3GG78"/>
<feature type="compositionally biased region" description="Low complexity" evidence="5">
    <location>
        <begin position="222"/>
        <end position="262"/>
    </location>
</feature>
<dbReference type="Gene3D" id="2.130.10.10">
    <property type="entry name" value="YVTN repeat-like/Quinoprotein amine dehydrogenase"/>
    <property type="match status" value="1"/>
</dbReference>
<keyword evidence="1 4" id="KW-0853">WD repeat</keyword>
<dbReference type="EMBL" id="KN832972">
    <property type="protein sequence ID" value="KIM90669.1"/>
    <property type="molecule type" value="Genomic_DNA"/>
</dbReference>
<protein>
    <submittedName>
        <fullName evidence="6">Uncharacterized protein</fullName>
    </submittedName>
</protein>
<accession>A0A0C3GG78</accession>
<evidence type="ECO:0000256" key="2">
    <source>
        <dbReference type="ARBA" id="ARBA00022737"/>
    </source>
</evidence>
<gene>
    <name evidence="6" type="ORF">PILCRDRAFT_811126</name>
</gene>
<dbReference type="PANTHER" id="PTHR11227">
    <property type="entry name" value="WD-REPEAT PROTEIN INTERACTING WITH PHOSPHOINOSIDES WIPI -RELATED"/>
    <property type="match status" value="1"/>
</dbReference>
<dbReference type="PROSITE" id="PS50082">
    <property type="entry name" value="WD_REPEATS_2"/>
    <property type="match status" value="1"/>
</dbReference>
<dbReference type="HOGENOM" id="CLU_937228_0_0_1"/>
<dbReference type="SUPFAM" id="SSF50978">
    <property type="entry name" value="WD40 repeat-like"/>
    <property type="match status" value="1"/>
</dbReference>
<dbReference type="Proteomes" id="UP000054166">
    <property type="component" value="Unassembled WGS sequence"/>
</dbReference>
<evidence type="ECO:0000256" key="3">
    <source>
        <dbReference type="ARBA" id="ARBA00025740"/>
    </source>
</evidence>
<proteinExistence type="inferred from homology"/>
<dbReference type="SMART" id="SM00320">
    <property type="entry name" value="WD40"/>
    <property type="match status" value="2"/>
</dbReference>
<dbReference type="AlphaFoldDB" id="A0A0C3GG78"/>
<feature type="compositionally biased region" description="Basic and acidic residues" evidence="5">
    <location>
        <begin position="263"/>
        <end position="280"/>
    </location>
</feature>
<evidence type="ECO:0000313" key="7">
    <source>
        <dbReference type="Proteomes" id="UP000054166"/>
    </source>
</evidence>
<reference evidence="7" key="2">
    <citation type="submission" date="2015-01" db="EMBL/GenBank/DDBJ databases">
        <title>Evolutionary Origins and Diversification of the Mycorrhizal Mutualists.</title>
        <authorList>
            <consortium name="DOE Joint Genome Institute"/>
            <consortium name="Mycorrhizal Genomics Consortium"/>
            <person name="Kohler A."/>
            <person name="Kuo A."/>
            <person name="Nagy L.G."/>
            <person name="Floudas D."/>
            <person name="Copeland A."/>
            <person name="Barry K.W."/>
            <person name="Cichocki N."/>
            <person name="Veneault-Fourrey C."/>
            <person name="LaButti K."/>
            <person name="Lindquist E.A."/>
            <person name="Lipzen A."/>
            <person name="Lundell T."/>
            <person name="Morin E."/>
            <person name="Murat C."/>
            <person name="Riley R."/>
            <person name="Ohm R."/>
            <person name="Sun H."/>
            <person name="Tunlid A."/>
            <person name="Henrissat B."/>
            <person name="Grigoriev I.V."/>
            <person name="Hibbett D.S."/>
            <person name="Martin F."/>
        </authorList>
    </citation>
    <scope>NUCLEOTIDE SEQUENCE [LARGE SCALE GENOMIC DNA]</scope>
    <source>
        <strain evidence="7">F 1598</strain>
    </source>
</reference>
<evidence type="ECO:0000256" key="5">
    <source>
        <dbReference type="SAM" id="MobiDB-lite"/>
    </source>
</evidence>
<dbReference type="OrthoDB" id="1667587at2759"/>
<sequence length="297" mass="32372">MGHVQLIHLPPCPPPTPSGPPSSSLPRKPPPAPTKHPISIIVAHTTALTTLSVPPSGRLLATTSSRGTLVRVWDSHTGKLVREFRRGTDKAEIYGVAFRPDERELCVWSDKGTVHVFALASSGTSNRQSTFSPLTPFLPLPKYFDSEWSYAQYRIPAQSSHISISAPSPRSPTADVPDEERCTVGWIETPIPDSTDGRGPANEYQLIALTYTGGWYRLSLPGSGTPNTPPTSASRGVSVSGSPPKSTSTPRPRTSSNSSTISRLDKGKDKEREKDGKESRECTLQEYRRFGRWDGWG</sequence>
<name>A0A0C3GG78_PILCF</name>
<feature type="region of interest" description="Disordered" evidence="5">
    <location>
        <begin position="222"/>
        <end position="280"/>
    </location>
</feature>
<evidence type="ECO:0000256" key="4">
    <source>
        <dbReference type="PROSITE-ProRule" id="PRU00221"/>
    </source>
</evidence>
<comment type="similarity">
    <text evidence="3">Belongs to the WD repeat PROPPIN family.</text>
</comment>
<dbReference type="InterPro" id="IPR015943">
    <property type="entry name" value="WD40/YVTN_repeat-like_dom_sf"/>
</dbReference>
<feature type="repeat" description="WD" evidence="4">
    <location>
        <begin position="41"/>
        <end position="83"/>
    </location>
</feature>
<dbReference type="Pfam" id="PF21032">
    <property type="entry name" value="PROPPIN"/>
    <property type="match status" value="1"/>
</dbReference>
<dbReference type="STRING" id="765440.A0A0C3GG78"/>
<organism evidence="6 7">
    <name type="scientific">Piloderma croceum (strain F 1598)</name>
    <dbReference type="NCBI Taxonomy" id="765440"/>
    <lineage>
        <taxon>Eukaryota</taxon>
        <taxon>Fungi</taxon>
        <taxon>Dikarya</taxon>
        <taxon>Basidiomycota</taxon>
        <taxon>Agaricomycotina</taxon>
        <taxon>Agaricomycetes</taxon>
        <taxon>Agaricomycetidae</taxon>
        <taxon>Atheliales</taxon>
        <taxon>Atheliaceae</taxon>
        <taxon>Piloderma</taxon>
    </lineage>
</organism>
<evidence type="ECO:0000313" key="6">
    <source>
        <dbReference type="EMBL" id="KIM90669.1"/>
    </source>
</evidence>
<keyword evidence="2" id="KW-0677">Repeat</keyword>
<feature type="region of interest" description="Disordered" evidence="5">
    <location>
        <begin position="1"/>
        <end position="36"/>
    </location>
</feature>
<dbReference type="InterPro" id="IPR036322">
    <property type="entry name" value="WD40_repeat_dom_sf"/>
</dbReference>
<dbReference type="InterPro" id="IPR001680">
    <property type="entry name" value="WD40_rpt"/>
</dbReference>
<feature type="compositionally biased region" description="Pro residues" evidence="5">
    <location>
        <begin position="10"/>
        <end position="20"/>
    </location>
</feature>